<evidence type="ECO:0000313" key="3">
    <source>
        <dbReference type="EMBL" id="RFU67412.1"/>
    </source>
</evidence>
<gene>
    <name evidence="3" type="ORF">D0469_15070</name>
</gene>
<evidence type="ECO:0000313" key="4">
    <source>
        <dbReference type="Proteomes" id="UP000264541"/>
    </source>
</evidence>
<dbReference type="PANTHER" id="PTHR34473:SF2">
    <property type="entry name" value="UPF0699 TRANSMEMBRANE PROTEIN YDBT"/>
    <property type="match status" value="1"/>
</dbReference>
<dbReference type="OrthoDB" id="1750577at2"/>
<feature type="transmembrane region" description="Helical" evidence="1">
    <location>
        <begin position="20"/>
        <end position="45"/>
    </location>
</feature>
<evidence type="ECO:0000259" key="2">
    <source>
        <dbReference type="Pfam" id="PF03703"/>
    </source>
</evidence>
<dbReference type="EMBL" id="QVTE01000044">
    <property type="protein sequence ID" value="RFU67412.1"/>
    <property type="molecule type" value="Genomic_DNA"/>
</dbReference>
<protein>
    <recommendedName>
        <fullName evidence="2">YdbS-like PH domain-containing protein</fullName>
    </recommendedName>
</protein>
<keyword evidence="1" id="KW-0812">Transmembrane</keyword>
<accession>A0A372LL22</accession>
<dbReference type="InterPro" id="IPR005182">
    <property type="entry name" value="YdbS-like_PH"/>
</dbReference>
<dbReference type="PANTHER" id="PTHR34473">
    <property type="entry name" value="UPF0699 TRANSMEMBRANE PROTEIN YDBS"/>
    <property type="match status" value="1"/>
</dbReference>
<feature type="domain" description="YdbS-like PH" evidence="2">
    <location>
        <begin position="76"/>
        <end position="152"/>
    </location>
</feature>
<proteinExistence type="predicted"/>
<evidence type="ECO:0000256" key="1">
    <source>
        <dbReference type="SAM" id="Phobius"/>
    </source>
</evidence>
<dbReference type="Pfam" id="PF03703">
    <property type="entry name" value="bPH_2"/>
    <property type="match status" value="1"/>
</dbReference>
<comment type="caution">
    <text evidence="3">The sequence shown here is derived from an EMBL/GenBank/DDBJ whole genome shotgun (WGS) entry which is preliminary data.</text>
</comment>
<feature type="transmembrane region" description="Helical" evidence="1">
    <location>
        <begin position="51"/>
        <end position="71"/>
    </location>
</feature>
<sequence>MRGSCVLEPKNRISDNALKVWRITGFFTSLFGWVITIAVAVLTYFFDWPNLIWAALVIMSIAHTYLFIFLIPSIRWKRWRYEVRESEIEIQSGLIIIKRTLVPMSRVQHVDTKQGPVLRRYDLATVVVSTAATSHEIPALDTAEADDIRYFISTLAKVEEEDV</sequence>
<dbReference type="AlphaFoldDB" id="A0A372LL22"/>
<keyword evidence="1" id="KW-1133">Transmembrane helix</keyword>
<organism evidence="3 4">
    <name type="scientific">Peribacillus saganii</name>
    <dbReference type="NCBI Taxonomy" id="2303992"/>
    <lineage>
        <taxon>Bacteria</taxon>
        <taxon>Bacillati</taxon>
        <taxon>Bacillota</taxon>
        <taxon>Bacilli</taxon>
        <taxon>Bacillales</taxon>
        <taxon>Bacillaceae</taxon>
        <taxon>Peribacillus</taxon>
    </lineage>
</organism>
<keyword evidence="1" id="KW-0472">Membrane</keyword>
<name>A0A372LL22_9BACI</name>
<keyword evidence="4" id="KW-1185">Reference proteome</keyword>
<dbReference type="Proteomes" id="UP000264541">
    <property type="component" value="Unassembled WGS sequence"/>
</dbReference>
<reference evidence="3 4" key="1">
    <citation type="submission" date="2018-08" db="EMBL/GenBank/DDBJ databases">
        <title>Bacillus chawlae sp. nov., Bacillus glennii sp. nov., and Bacillus saganii sp. nov. Isolated from the Vehicle Assembly Building at Kennedy Space Center where the Viking Spacecraft were Assembled.</title>
        <authorList>
            <person name="Seuylemezian A."/>
            <person name="Vaishampayan P."/>
        </authorList>
    </citation>
    <scope>NUCLEOTIDE SEQUENCE [LARGE SCALE GENOMIC DNA]</scope>
    <source>
        <strain evidence="3 4">V47-23a</strain>
    </source>
</reference>